<dbReference type="RefSeq" id="WP_160553929.1">
    <property type="nucleotide sequence ID" value="NZ_CP047650.1"/>
</dbReference>
<dbReference type="EMBL" id="CP047650">
    <property type="protein sequence ID" value="QHJ00119.1"/>
    <property type="molecule type" value="Genomic_DNA"/>
</dbReference>
<name>A0A857JBJ3_9BURK</name>
<dbReference type="AlphaFoldDB" id="A0A857JBJ3"/>
<organism evidence="1 2">
    <name type="scientific">Xylophilus rhododendri</name>
    <dbReference type="NCBI Taxonomy" id="2697032"/>
    <lineage>
        <taxon>Bacteria</taxon>
        <taxon>Pseudomonadati</taxon>
        <taxon>Pseudomonadota</taxon>
        <taxon>Betaproteobacteria</taxon>
        <taxon>Burkholderiales</taxon>
        <taxon>Xylophilus</taxon>
    </lineage>
</organism>
<protein>
    <submittedName>
        <fullName evidence="1">Uncharacterized protein</fullName>
    </submittedName>
</protein>
<evidence type="ECO:0000313" key="1">
    <source>
        <dbReference type="EMBL" id="QHJ00119.1"/>
    </source>
</evidence>
<accession>A0A857JBJ3</accession>
<dbReference type="Proteomes" id="UP000464787">
    <property type="component" value="Chromosome"/>
</dbReference>
<keyword evidence="2" id="KW-1185">Reference proteome</keyword>
<sequence length="138" mass="15204">MDSYDIALLNGAETTFRVPFLQSALGEPKVGFIIVGKDSPQFIECEKRMRIESVKRRALAGKLIDTRTDEGAAELVGISIENEIRLAAAVTVGWFGFTDQSTEAPFDPALARKALEKRAAWRTAIMQALENESNFLPS</sequence>
<gene>
    <name evidence="1" type="ORF">GT347_20325</name>
</gene>
<evidence type="ECO:0000313" key="2">
    <source>
        <dbReference type="Proteomes" id="UP000464787"/>
    </source>
</evidence>
<dbReference type="KEGG" id="xyk:GT347_20325"/>
<reference evidence="1 2" key="1">
    <citation type="submission" date="2020-01" db="EMBL/GenBank/DDBJ databases">
        <title>Genome sequencing of strain KACC 21265.</title>
        <authorList>
            <person name="Heo J."/>
            <person name="Kim S.-J."/>
            <person name="Kim J.-S."/>
            <person name="Hong S.-B."/>
            <person name="Kwon S.-W."/>
        </authorList>
    </citation>
    <scope>NUCLEOTIDE SEQUENCE [LARGE SCALE GENOMIC DNA]</scope>
    <source>
        <strain evidence="1 2">KACC 21265</strain>
    </source>
</reference>
<proteinExistence type="predicted"/>